<feature type="region of interest" description="Disordered" evidence="4">
    <location>
        <begin position="401"/>
        <end position="502"/>
    </location>
</feature>
<dbReference type="SUPFAM" id="SSF109604">
    <property type="entry name" value="HD-domain/PDEase-like"/>
    <property type="match status" value="1"/>
</dbReference>
<feature type="region of interest" description="Disordered" evidence="4">
    <location>
        <begin position="517"/>
        <end position="540"/>
    </location>
</feature>
<dbReference type="Proteomes" id="UP000054097">
    <property type="component" value="Unassembled WGS sequence"/>
</dbReference>
<organism evidence="6 7">
    <name type="scientific">Serendipita vermifera MAFF 305830</name>
    <dbReference type="NCBI Taxonomy" id="933852"/>
    <lineage>
        <taxon>Eukaryota</taxon>
        <taxon>Fungi</taxon>
        <taxon>Dikarya</taxon>
        <taxon>Basidiomycota</taxon>
        <taxon>Agaricomycotina</taxon>
        <taxon>Agaricomycetes</taxon>
        <taxon>Sebacinales</taxon>
        <taxon>Serendipitaceae</taxon>
        <taxon>Serendipita</taxon>
    </lineage>
</organism>
<evidence type="ECO:0000313" key="7">
    <source>
        <dbReference type="Proteomes" id="UP000054097"/>
    </source>
</evidence>
<dbReference type="SMART" id="SM00471">
    <property type="entry name" value="HDc"/>
    <property type="match status" value="1"/>
</dbReference>
<gene>
    <name evidence="6" type="ORF">M408DRAFT_329699</name>
</gene>
<dbReference type="PROSITE" id="PS00126">
    <property type="entry name" value="PDEASE_I_1"/>
    <property type="match status" value="1"/>
</dbReference>
<dbReference type="GO" id="GO:0004114">
    <property type="term" value="F:3',5'-cyclic-nucleotide phosphodiesterase activity"/>
    <property type="evidence" value="ECO:0007669"/>
    <property type="project" value="InterPro"/>
</dbReference>
<accession>A0A0C3AU05</accession>
<feature type="compositionally biased region" description="Low complexity" evidence="4">
    <location>
        <begin position="428"/>
        <end position="450"/>
    </location>
</feature>
<dbReference type="GO" id="GO:0007165">
    <property type="term" value="P:signal transduction"/>
    <property type="evidence" value="ECO:0007669"/>
    <property type="project" value="InterPro"/>
</dbReference>
<name>A0A0C3AU05_SERVB</name>
<sequence length="608" mass="66388">MATHLVPFLTDLMRLYRRENRYHSFVHALDVLQAVYTFLELQGRVDSVAVAFLDGSEESGALVRKNGAEGWEKSPLALLSDDDLFLLCLAAIGHDVGHPGNSNAFLKNAQAPLSKLYEDKSALERMHCTLLLRLLRKHGMGHLISTQTERGREGRWLIVGTVLATDMSWHFEWVERFGRAMKDRQAKDKRRGSTTNLVVNSSGSGTWVVVEEEQALDTAEDPLEPQLSQEEVDREDRLFLCQAMMKCADISNPCRPHKISTHWSTVLLEEWAAQALLERHLGLPVSVVADANEKVQCVGQVSFIKLFTQPLFDIVTEALPGLSVIAKHCTENRILWENRLANFEAMAATPAPGRTNSSSSKSSQQMVRPIPLALPLLPSMARYAKTVFPLSLPSLRTKKQPPAARALASMSPWHAVTHGKKRSAITPSTTTGTSRSNTSGTSGRTSGSGNVWSHSRPDSLSSTSTLSSVGANGNGNGSAANGLSPTTPTSIGRQSSFYGRSPVSPIMSPFSIAAGGGGAVPGGGGSGGSSNKNKTERALPPSVWDVDPFFAEELRRETRRAWGMRDGHYRAKMRRRDRFSSAGADSEEEDNDASFRLRRGSLDITVGW</sequence>
<evidence type="ECO:0000256" key="4">
    <source>
        <dbReference type="SAM" id="MobiDB-lite"/>
    </source>
</evidence>
<dbReference type="PROSITE" id="PS51845">
    <property type="entry name" value="PDEASE_I_2"/>
    <property type="match status" value="1"/>
</dbReference>
<dbReference type="Pfam" id="PF00233">
    <property type="entry name" value="PDEase_I"/>
    <property type="match status" value="1"/>
</dbReference>
<dbReference type="InterPro" id="IPR023174">
    <property type="entry name" value="PDEase_CS"/>
</dbReference>
<evidence type="ECO:0000313" key="6">
    <source>
        <dbReference type="EMBL" id="KIM28045.1"/>
    </source>
</evidence>
<dbReference type="GO" id="GO:0046872">
    <property type="term" value="F:metal ion binding"/>
    <property type="evidence" value="ECO:0007669"/>
    <property type="project" value="UniProtKB-KW"/>
</dbReference>
<dbReference type="Gene3D" id="1.10.1300.10">
    <property type="entry name" value="3'5'-cyclic nucleotide phosphodiesterase, catalytic domain"/>
    <property type="match status" value="1"/>
</dbReference>
<keyword evidence="1 3" id="KW-0479">Metal-binding</keyword>
<proteinExistence type="inferred from homology"/>
<keyword evidence="7" id="KW-1185">Reference proteome</keyword>
<feature type="domain" description="PDEase" evidence="5">
    <location>
        <begin position="1"/>
        <end position="343"/>
    </location>
</feature>
<evidence type="ECO:0000256" key="2">
    <source>
        <dbReference type="ARBA" id="ARBA00022801"/>
    </source>
</evidence>
<comment type="cofactor">
    <cofactor evidence="3">
        <name>a divalent metal cation</name>
        <dbReference type="ChEBI" id="CHEBI:60240"/>
    </cofactor>
    <text evidence="3">Binds 2 divalent metal cations per subunit. Site 1 may preferentially bind zinc ions, while site 2 has a preference for magnesium and/or manganese ions.</text>
</comment>
<feature type="compositionally biased region" description="Low complexity" evidence="4">
    <location>
        <begin position="459"/>
        <end position="482"/>
    </location>
</feature>
<reference evidence="7" key="2">
    <citation type="submission" date="2015-01" db="EMBL/GenBank/DDBJ databases">
        <title>Evolutionary Origins and Diversification of the Mycorrhizal Mutualists.</title>
        <authorList>
            <consortium name="DOE Joint Genome Institute"/>
            <consortium name="Mycorrhizal Genomics Consortium"/>
            <person name="Kohler A."/>
            <person name="Kuo A."/>
            <person name="Nagy L.G."/>
            <person name="Floudas D."/>
            <person name="Copeland A."/>
            <person name="Barry K.W."/>
            <person name="Cichocki N."/>
            <person name="Veneault-Fourrey C."/>
            <person name="LaButti K."/>
            <person name="Lindquist E.A."/>
            <person name="Lipzen A."/>
            <person name="Lundell T."/>
            <person name="Morin E."/>
            <person name="Murat C."/>
            <person name="Riley R."/>
            <person name="Ohm R."/>
            <person name="Sun H."/>
            <person name="Tunlid A."/>
            <person name="Henrissat B."/>
            <person name="Grigoriev I.V."/>
            <person name="Hibbett D.S."/>
            <person name="Martin F."/>
        </authorList>
    </citation>
    <scope>NUCLEOTIDE SEQUENCE [LARGE SCALE GENOMIC DNA]</scope>
    <source>
        <strain evidence="7">MAFF 305830</strain>
    </source>
</reference>
<evidence type="ECO:0000259" key="5">
    <source>
        <dbReference type="PROSITE" id="PS51845"/>
    </source>
</evidence>
<dbReference type="AlphaFoldDB" id="A0A0C3AU05"/>
<evidence type="ECO:0000256" key="1">
    <source>
        <dbReference type="ARBA" id="ARBA00022723"/>
    </source>
</evidence>
<comment type="similarity">
    <text evidence="3">Belongs to the cyclic nucleotide phosphodiesterase family.</text>
</comment>
<evidence type="ECO:0000256" key="3">
    <source>
        <dbReference type="RuleBase" id="RU363067"/>
    </source>
</evidence>
<feature type="compositionally biased region" description="Polar residues" evidence="4">
    <location>
        <begin position="483"/>
        <end position="498"/>
    </location>
</feature>
<dbReference type="EMBL" id="KN824295">
    <property type="protein sequence ID" value="KIM28045.1"/>
    <property type="molecule type" value="Genomic_DNA"/>
</dbReference>
<dbReference type="InterPro" id="IPR036971">
    <property type="entry name" value="PDEase_catalytic_dom_sf"/>
</dbReference>
<dbReference type="InterPro" id="IPR003607">
    <property type="entry name" value="HD/PDEase_dom"/>
</dbReference>
<dbReference type="EC" id="3.1.4.-" evidence="3"/>
<protein>
    <recommendedName>
        <fullName evidence="3">Phosphodiesterase</fullName>
        <ecNumber evidence="3">3.1.4.-</ecNumber>
    </recommendedName>
</protein>
<reference evidence="6 7" key="1">
    <citation type="submission" date="2014-04" db="EMBL/GenBank/DDBJ databases">
        <authorList>
            <consortium name="DOE Joint Genome Institute"/>
            <person name="Kuo A."/>
            <person name="Zuccaro A."/>
            <person name="Kohler A."/>
            <person name="Nagy L.G."/>
            <person name="Floudas D."/>
            <person name="Copeland A."/>
            <person name="Barry K.W."/>
            <person name="Cichocki N."/>
            <person name="Veneault-Fourrey C."/>
            <person name="LaButti K."/>
            <person name="Lindquist E.A."/>
            <person name="Lipzen A."/>
            <person name="Lundell T."/>
            <person name="Morin E."/>
            <person name="Murat C."/>
            <person name="Sun H."/>
            <person name="Tunlid A."/>
            <person name="Henrissat B."/>
            <person name="Grigoriev I.V."/>
            <person name="Hibbett D.S."/>
            <person name="Martin F."/>
            <person name="Nordberg H.P."/>
            <person name="Cantor M.N."/>
            <person name="Hua S.X."/>
        </authorList>
    </citation>
    <scope>NUCLEOTIDE SEQUENCE [LARGE SCALE GENOMIC DNA]</scope>
    <source>
        <strain evidence="6 7">MAFF 305830</strain>
    </source>
</reference>
<dbReference type="HOGENOM" id="CLU_449161_0_0_1"/>
<dbReference type="InterPro" id="IPR002073">
    <property type="entry name" value="PDEase_catalytic_dom"/>
</dbReference>
<dbReference type="STRING" id="933852.A0A0C3AU05"/>
<keyword evidence="2 3" id="KW-0378">Hydrolase</keyword>
<dbReference type="PANTHER" id="PTHR11347">
    <property type="entry name" value="CYCLIC NUCLEOTIDE PHOSPHODIESTERASE"/>
    <property type="match status" value="1"/>
</dbReference>
<dbReference type="OrthoDB" id="546632at2759"/>
<feature type="compositionally biased region" description="Gly residues" evidence="4">
    <location>
        <begin position="517"/>
        <end position="528"/>
    </location>
</feature>